<name>A0A5A9P5X3_9TELE</name>
<evidence type="ECO:0000256" key="1">
    <source>
        <dbReference type="ARBA" id="ARBA00022553"/>
    </source>
</evidence>
<feature type="coiled-coil region" evidence="3">
    <location>
        <begin position="160"/>
        <end position="194"/>
    </location>
</feature>
<dbReference type="AlphaFoldDB" id="A0A5A9P5X3"/>
<feature type="domain" description="CARD" evidence="4">
    <location>
        <begin position="12"/>
        <end position="104"/>
    </location>
</feature>
<dbReference type="Gene3D" id="1.10.533.10">
    <property type="entry name" value="Death Domain, Fas"/>
    <property type="match status" value="1"/>
</dbReference>
<keyword evidence="2 3" id="KW-0175">Coiled coil</keyword>
<evidence type="ECO:0000256" key="3">
    <source>
        <dbReference type="SAM" id="Coils"/>
    </source>
</evidence>
<feature type="coiled-coil region" evidence="3">
    <location>
        <begin position="261"/>
        <end position="351"/>
    </location>
</feature>
<dbReference type="Pfam" id="PF00619">
    <property type="entry name" value="CARD"/>
    <property type="match status" value="1"/>
</dbReference>
<organism evidence="5 6">
    <name type="scientific">Triplophysa tibetana</name>
    <dbReference type="NCBI Taxonomy" id="1572043"/>
    <lineage>
        <taxon>Eukaryota</taxon>
        <taxon>Metazoa</taxon>
        <taxon>Chordata</taxon>
        <taxon>Craniata</taxon>
        <taxon>Vertebrata</taxon>
        <taxon>Euteleostomi</taxon>
        <taxon>Actinopterygii</taxon>
        <taxon>Neopterygii</taxon>
        <taxon>Teleostei</taxon>
        <taxon>Ostariophysi</taxon>
        <taxon>Cypriniformes</taxon>
        <taxon>Nemacheilidae</taxon>
        <taxon>Triplophysa</taxon>
    </lineage>
</organism>
<keyword evidence="1" id="KW-0597">Phosphoprotein</keyword>
<gene>
    <name evidence="5" type="ORF">E1301_Tti009528</name>
</gene>
<dbReference type="FunFam" id="1.10.533.10:FF:000003">
    <property type="entry name" value="Caspase recruitment domain family, member 11"/>
    <property type="match status" value="1"/>
</dbReference>
<dbReference type="PROSITE" id="PS50209">
    <property type="entry name" value="CARD"/>
    <property type="match status" value="1"/>
</dbReference>
<dbReference type="PANTHER" id="PTHR14559:SF3">
    <property type="entry name" value="CASPASE RECRUITMENT DOMAIN-CONTAINING PROTEIN 9"/>
    <property type="match status" value="1"/>
</dbReference>
<proteinExistence type="predicted"/>
<reference evidence="5 6" key="1">
    <citation type="journal article" date="2019" name="Mol. Ecol. Resour.">
        <title>Chromosome-level genome assembly of Triplophysa tibetana, a fish adapted to the harsh high-altitude environment of the Tibetan Plateau.</title>
        <authorList>
            <person name="Yang X."/>
            <person name="Liu H."/>
            <person name="Ma Z."/>
            <person name="Zou Y."/>
            <person name="Zou M."/>
            <person name="Mao Y."/>
            <person name="Li X."/>
            <person name="Wang H."/>
            <person name="Chen T."/>
            <person name="Wang W."/>
            <person name="Yang R."/>
        </authorList>
    </citation>
    <scope>NUCLEOTIDE SEQUENCE [LARGE SCALE GENOMIC DNA]</scope>
    <source>
        <strain evidence="5">TTIB1903HZAU</strain>
        <tissue evidence="5">Muscle</tissue>
    </source>
</reference>
<keyword evidence="6" id="KW-1185">Reference proteome</keyword>
<dbReference type="Proteomes" id="UP000324632">
    <property type="component" value="Chromosome 9"/>
</dbReference>
<dbReference type="InterPro" id="IPR011029">
    <property type="entry name" value="DEATH-like_dom_sf"/>
</dbReference>
<dbReference type="GO" id="GO:0042981">
    <property type="term" value="P:regulation of apoptotic process"/>
    <property type="evidence" value="ECO:0007669"/>
    <property type="project" value="InterPro"/>
</dbReference>
<dbReference type="PANTHER" id="PTHR14559">
    <property type="entry name" value="CASPASE RECRUITMENT DOMAIN FAMILY"/>
    <property type="match status" value="1"/>
</dbReference>
<comment type="caution">
    <text evidence="5">The sequence shown here is derived from an EMBL/GenBank/DDBJ whole genome shotgun (WGS) entry which is preliminary data.</text>
</comment>
<dbReference type="EMBL" id="SOYY01000009">
    <property type="protein sequence ID" value="KAA0716581.1"/>
    <property type="molecule type" value="Genomic_DNA"/>
</dbReference>
<sequence length="405" mass="48080">MSDGPGHFDLEDDDECWARLEDYRMLLIKSIEPSRITPYLRQCKVLSVEDEEQIYNDPSLVIRRRKVGVLLDILQRTGLKGYEAFLESLELDYPEIYRKITGKEPARVFSVLIDTAGECGLTQFLMNEVSRLQKLVKDERSARLELSVQATEQLDTIRQLQHCDTELRKQQERVQRIREERERMCEEARQLRDENYSLMHDLTRLSEEKNCVHMRNRDLQLEAQTTECEKLDQESMEDFKKKSNAQYQELVCDLYNIRNDLHDTQELCDKHQEEKDELDLMCRMLKKDSTMYRDRMEDILKQLEDVIKERDKAIATREEYHLESLKNLQEKDHYRKQIREMGERYDELQVQLFRTQGEVLSLQAKIRKQNNPVQLEACSENKMFTVKDNAQCILDNTTGSDTDGM</sequence>
<evidence type="ECO:0000313" key="6">
    <source>
        <dbReference type="Proteomes" id="UP000324632"/>
    </source>
</evidence>
<dbReference type="GO" id="GO:0043123">
    <property type="term" value="P:positive regulation of canonical NF-kappaB signal transduction"/>
    <property type="evidence" value="ECO:0007669"/>
    <property type="project" value="TreeGrafter"/>
</dbReference>
<protein>
    <submittedName>
        <fullName evidence="5">Caspase recruitment domain-containing protein 9</fullName>
    </submittedName>
</protein>
<dbReference type="SUPFAM" id="SSF47986">
    <property type="entry name" value="DEATH domain"/>
    <property type="match status" value="1"/>
</dbReference>
<dbReference type="GO" id="GO:0005737">
    <property type="term" value="C:cytoplasm"/>
    <property type="evidence" value="ECO:0007669"/>
    <property type="project" value="TreeGrafter"/>
</dbReference>
<evidence type="ECO:0000313" key="5">
    <source>
        <dbReference type="EMBL" id="KAA0716581.1"/>
    </source>
</evidence>
<accession>A0A5A9P5X3</accession>
<dbReference type="InterPro" id="IPR001315">
    <property type="entry name" value="CARD"/>
</dbReference>
<dbReference type="GO" id="GO:0050700">
    <property type="term" value="F:CARD domain binding"/>
    <property type="evidence" value="ECO:0007669"/>
    <property type="project" value="TreeGrafter"/>
</dbReference>
<evidence type="ECO:0000259" key="4">
    <source>
        <dbReference type="PROSITE" id="PS50209"/>
    </source>
</evidence>
<evidence type="ECO:0000256" key="2">
    <source>
        <dbReference type="ARBA" id="ARBA00023054"/>
    </source>
</evidence>